<organism evidence="1 2">
    <name type="scientific">Araneus ventricosus</name>
    <name type="common">Orbweaver spider</name>
    <name type="synonym">Epeira ventricosa</name>
    <dbReference type="NCBI Taxonomy" id="182803"/>
    <lineage>
        <taxon>Eukaryota</taxon>
        <taxon>Metazoa</taxon>
        <taxon>Ecdysozoa</taxon>
        <taxon>Arthropoda</taxon>
        <taxon>Chelicerata</taxon>
        <taxon>Arachnida</taxon>
        <taxon>Araneae</taxon>
        <taxon>Araneomorphae</taxon>
        <taxon>Entelegynae</taxon>
        <taxon>Araneoidea</taxon>
        <taxon>Araneidae</taxon>
        <taxon>Araneus</taxon>
    </lineage>
</organism>
<dbReference type="EMBL" id="BGPR01002544">
    <property type="protein sequence ID" value="GBM75211.1"/>
    <property type="molecule type" value="Genomic_DNA"/>
</dbReference>
<sequence length="101" mass="11791">MPFKVATNKRYFLHTWETMRHEYRCEQTVFRAGSRATVYTCATDNLVSGRGCPPSIRRSVTLVCAIFIMDRIRSEWKCTLCGGSSDMKRNMLSPYEDFMKF</sequence>
<gene>
    <name evidence="1" type="ORF">AVEN_237328_1</name>
</gene>
<name>A0A4Y2IBX0_ARAVE</name>
<proteinExistence type="predicted"/>
<protein>
    <submittedName>
        <fullName evidence="1">Uncharacterized protein</fullName>
    </submittedName>
</protein>
<accession>A0A4Y2IBX0</accession>
<reference evidence="1 2" key="1">
    <citation type="journal article" date="2019" name="Sci. Rep.">
        <title>Orb-weaving spider Araneus ventricosus genome elucidates the spidroin gene catalogue.</title>
        <authorList>
            <person name="Kono N."/>
            <person name="Nakamura H."/>
            <person name="Ohtoshi R."/>
            <person name="Moran D.A.P."/>
            <person name="Shinohara A."/>
            <person name="Yoshida Y."/>
            <person name="Fujiwara M."/>
            <person name="Mori M."/>
            <person name="Tomita M."/>
            <person name="Arakawa K."/>
        </authorList>
    </citation>
    <scope>NUCLEOTIDE SEQUENCE [LARGE SCALE GENOMIC DNA]</scope>
</reference>
<keyword evidence="2" id="KW-1185">Reference proteome</keyword>
<comment type="caution">
    <text evidence="1">The sequence shown here is derived from an EMBL/GenBank/DDBJ whole genome shotgun (WGS) entry which is preliminary data.</text>
</comment>
<dbReference type="Proteomes" id="UP000499080">
    <property type="component" value="Unassembled WGS sequence"/>
</dbReference>
<evidence type="ECO:0000313" key="2">
    <source>
        <dbReference type="Proteomes" id="UP000499080"/>
    </source>
</evidence>
<evidence type="ECO:0000313" key="1">
    <source>
        <dbReference type="EMBL" id="GBM75211.1"/>
    </source>
</evidence>
<dbReference type="AlphaFoldDB" id="A0A4Y2IBX0"/>